<dbReference type="OrthoDB" id="5459919at2"/>
<comment type="caution">
    <text evidence="2">The sequence shown here is derived from an EMBL/GenBank/DDBJ whole genome shotgun (WGS) entry which is preliminary data.</text>
</comment>
<keyword evidence="3" id="KW-1185">Reference proteome</keyword>
<organism evidence="2 3">
    <name type="scientific">Solidesulfovibrio aerotolerans</name>
    <dbReference type="NCBI Taxonomy" id="295255"/>
    <lineage>
        <taxon>Bacteria</taxon>
        <taxon>Pseudomonadati</taxon>
        <taxon>Thermodesulfobacteriota</taxon>
        <taxon>Desulfovibrionia</taxon>
        <taxon>Desulfovibrionales</taxon>
        <taxon>Desulfovibrionaceae</taxon>
        <taxon>Solidesulfovibrio</taxon>
    </lineage>
</organism>
<proteinExistence type="predicted"/>
<dbReference type="AlphaFoldDB" id="A0A7C9MF59"/>
<name>A0A7C9MF59_9BACT</name>
<accession>A0A7C9MF59</accession>
<feature type="compositionally biased region" description="Pro residues" evidence="1">
    <location>
        <begin position="178"/>
        <end position="210"/>
    </location>
</feature>
<reference evidence="2 3" key="1">
    <citation type="submission" date="2020-01" db="EMBL/GenBank/DDBJ databases">
        <title>Genome sequence of Desulfovibrio aerotolerans DSM 16695(T).</title>
        <authorList>
            <person name="Karnachuk O."/>
            <person name="Avakyan M."/>
            <person name="Mardanov A."/>
            <person name="Kadnikov V."/>
            <person name="Ravin N."/>
        </authorList>
    </citation>
    <scope>NUCLEOTIDE SEQUENCE [LARGE SCALE GENOMIC DNA]</scope>
    <source>
        <strain evidence="2 3">DSM 16695</strain>
    </source>
</reference>
<gene>
    <name evidence="2" type="ORF">GTA51_08700</name>
</gene>
<evidence type="ECO:0000313" key="2">
    <source>
        <dbReference type="EMBL" id="MYL83210.1"/>
    </source>
</evidence>
<sequence length="240" mass="25388">MTPKFAKVLAGLVLFASGAVVGYFGSRLVDERGPLALLHGDPRHFAETIVHRLSGDLDLTEAQQAKLRPLVMDTARKLTEFRKEQEPKIQAIIEKSKEETKALLTPEQREKFTAMMERLDARRKAMERFGPPLPPPGGFGPPPGRDGRPPGPPPGGFGPPGESGLPPGFGPPDMDDFGPPPPGGFGPPPDMFGPDFGPPPHGPPPGPPPGRDGKGPTLGNPEKPATEGVKPAPASETKPQ</sequence>
<protein>
    <recommendedName>
        <fullName evidence="4">Periplasmic heavy metal sensor</fullName>
    </recommendedName>
</protein>
<dbReference type="Proteomes" id="UP000482487">
    <property type="component" value="Unassembled WGS sequence"/>
</dbReference>
<feature type="region of interest" description="Disordered" evidence="1">
    <location>
        <begin position="127"/>
        <end position="240"/>
    </location>
</feature>
<evidence type="ECO:0000256" key="1">
    <source>
        <dbReference type="SAM" id="MobiDB-lite"/>
    </source>
</evidence>
<evidence type="ECO:0000313" key="3">
    <source>
        <dbReference type="Proteomes" id="UP000482487"/>
    </source>
</evidence>
<dbReference type="RefSeq" id="WP_160960330.1">
    <property type="nucleotide sequence ID" value="NZ_WVUD01000012.1"/>
</dbReference>
<evidence type="ECO:0008006" key="4">
    <source>
        <dbReference type="Google" id="ProtNLM"/>
    </source>
</evidence>
<dbReference type="EMBL" id="WVUD01000012">
    <property type="protein sequence ID" value="MYL83210.1"/>
    <property type="molecule type" value="Genomic_DNA"/>
</dbReference>
<feature type="compositionally biased region" description="Pro residues" evidence="1">
    <location>
        <begin position="131"/>
        <end position="157"/>
    </location>
</feature>